<dbReference type="HOGENOM" id="CLU_671145_0_0_1"/>
<feature type="compositionally biased region" description="Polar residues" evidence="2">
    <location>
        <begin position="277"/>
        <end position="287"/>
    </location>
</feature>
<dbReference type="InterPro" id="IPR013088">
    <property type="entry name" value="Znf_NHR/GATA"/>
</dbReference>
<reference evidence="4 5" key="1">
    <citation type="submission" date="2014-04" db="EMBL/GenBank/DDBJ databases">
        <authorList>
            <consortium name="DOE Joint Genome Institute"/>
            <person name="Kuo A."/>
            <person name="Zuccaro A."/>
            <person name="Kohler A."/>
            <person name="Nagy L.G."/>
            <person name="Floudas D."/>
            <person name="Copeland A."/>
            <person name="Barry K.W."/>
            <person name="Cichocki N."/>
            <person name="Veneault-Fourrey C."/>
            <person name="LaButti K."/>
            <person name="Lindquist E.A."/>
            <person name="Lipzen A."/>
            <person name="Lundell T."/>
            <person name="Morin E."/>
            <person name="Murat C."/>
            <person name="Sun H."/>
            <person name="Tunlid A."/>
            <person name="Henrissat B."/>
            <person name="Grigoriev I.V."/>
            <person name="Hibbett D.S."/>
            <person name="Martin F."/>
            <person name="Nordberg H.P."/>
            <person name="Cantor M.N."/>
            <person name="Hua S.X."/>
        </authorList>
    </citation>
    <scope>NUCLEOTIDE SEQUENCE [LARGE SCALE GENOMIC DNA]</scope>
    <source>
        <strain evidence="4 5">MAFF 305830</strain>
    </source>
</reference>
<keyword evidence="1" id="KW-0862">Zinc</keyword>
<feature type="region of interest" description="Disordered" evidence="2">
    <location>
        <begin position="1"/>
        <end position="48"/>
    </location>
</feature>
<feature type="compositionally biased region" description="Polar residues" evidence="2">
    <location>
        <begin position="7"/>
        <end position="24"/>
    </location>
</feature>
<feature type="domain" description="GATA-type" evidence="3">
    <location>
        <begin position="167"/>
        <end position="207"/>
    </location>
</feature>
<protein>
    <recommendedName>
        <fullName evidence="3">GATA-type domain-containing protein</fullName>
    </recommendedName>
</protein>
<accession>A0A0C2X8H9</accession>
<evidence type="ECO:0000256" key="1">
    <source>
        <dbReference type="PROSITE-ProRule" id="PRU00094"/>
    </source>
</evidence>
<dbReference type="Gene3D" id="3.30.50.10">
    <property type="entry name" value="Erythroid Transcription Factor GATA-1, subunit A"/>
    <property type="match status" value="1"/>
</dbReference>
<dbReference type="GO" id="GO:0043565">
    <property type="term" value="F:sequence-specific DNA binding"/>
    <property type="evidence" value="ECO:0007669"/>
    <property type="project" value="InterPro"/>
</dbReference>
<feature type="region of interest" description="Disordered" evidence="2">
    <location>
        <begin position="241"/>
        <end position="369"/>
    </location>
</feature>
<dbReference type="SMART" id="SM00401">
    <property type="entry name" value="ZnF_GATA"/>
    <property type="match status" value="1"/>
</dbReference>
<keyword evidence="1" id="KW-0479">Metal-binding</keyword>
<dbReference type="GO" id="GO:0008270">
    <property type="term" value="F:zinc ion binding"/>
    <property type="evidence" value="ECO:0007669"/>
    <property type="project" value="UniProtKB-KW"/>
</dbReference>
<feature type="compositionally biased region" description="Polar residues" evidence="2">
    <location>
        <begin position="245"/>
        <end position="259"/>
    </location>
</feature>
<evidence type="ECO:0000259" key="3">
    <source>
        <dbReference type="PROSITE" id="PS50114"/>
    </source>
</evidence>
<feature type="compositionally biased region" description="Basic and acidic residues" evidence="2">
    <location>
        <begin position="311"/>
        <end position="320"/>
    </location>
</feature>
<reference evidence="5" key="2">
    <citation type="submission" date="2015-01" db="EMBL/GenBank/DDBJ databases">
        <title>Evolutionary Origins and Diversification of the Mycorrhizal Mutualists.</title>
        <authorList>
            <consortium name="DOE Joint Genome Institute"/>
            <consortium name="Mycorrhizal Genomics Consortium"/>
            <person name="Kohler A."/>
            <person name="Kuo A."/>
            <person name="Nagy L.G."/>
            <person name="Floudas D."/>
            <person name="Copeland A."/>
            <person name="Barry K.W."/>
            <person name="Cichocki N."/>
            <person name="Veneault-Fourrey C."/>
            <person name="LaButti K."/>
            <person name="Lindquist E.A."/>
            <person name="Lipzen A."/>
            <person name="Lundell T."/>
            <person name="Morin E."/>
            <person name="Murat C."/>
            <person name="Riley R."/>
            <person name="Ohm R."/>
            <person name="Sun H."/>
            <person name="Tunlid A."/>
            <person name="Henrissat B."/>
            <person name="Grigoriev I.V."/>
            <person name="Hibbett D.S."/>
            <person name="Martin F."/>
        </authorList>
    </citation>
    <scope>NUCLEOTIDE SEQUENCE [LARGE SCALE GENOMIC DNA]</scope>
    <source>
        <strain evidence="5">MAFF 305830</strain>
    </source>
</reference>
<keyword evidence="5" id="KW-1185">Reference proteome</keyword>
<dbReference type="PROSITE" id="PS50114">
    <property type="entry name" value="GATA_ZN_FINGER_2"/>
    <property type="match status" value="1"/>
</dbReference>
<evidence type="ECO:0000313" key="5">
    <source>
        <dbReference type="Proteomes" id="UP000054097"/>
    </source>
</evidence>
<keyword evidence="1" id="KW-0863">Zinc-finger</keyword>
<dbReference type="EMBL" id="KN824313">
    <property type="protein sequence ID" value="KIM25542.1"/>
    <property type="molecule type" value="Genomic_DNA"/>
</dbReference>
<gene>
    <name evidence="4" type="ORF">M408DRAFT_331100</name>
</gene>
<dbReference type="OrthoDB" id="515401at2759"/>
<name>A0A0C2X8H9_SERVB</name>
<organism evidence="4 5">
    <name type="scientific">Serendipita vermifera MAFF 305830</name>
    <dbReference type="NCBI Taxonomy" id="933852"/>
    <lineage>
        <taxon>Eukaryota</taxon>
        <taxon>Fungi</taxon>
        <taxon>Dikarya</taxon>
        <taxon>Basidiomycota</taxon>
        <taxon>Agaricomycotina</taxon>
        <taxon>Agaricomycetes</taxon>
        <taxon>Sebacinales</taxon>
        <taxon>Serendipitaceae</taxon>
        <taxon>Serendipita</taxon>
    </lineage>
</organism>
<sequence>MSADHPVSSTGHPESSVGSSSATAVPSLYRTPPTLPKSPSSDPLYRRASLPFVHRNPSMSEFATKYAQNDQQQLIPEARHHAAQHRYEPGYEDQVDSDDRRLLFRSPMIVPTQQVLPQTHPLYRPYLSSSVPSVSIPTSTLFNLAISSIPITYTDDAASKETQYLRRKCFNCENTEPLSWRRSTLNPGKIVCNKCGLYERTHNKPRPRPHHTSSSITGTNPYYMDYAPSFSGGSAVHATLLPHGTSDSNPLKRSRSPISEDTGDIRHKKRLKKSDRSIASTSKQPSGSREVAKQHSRPLAKRRRTKRKDRNAHNDIKDPDNQQTQIEADEEGSGSGSGELSYAESRGSTNSLVKYGSDSDSHLSDSFRPTPAAYMARSSSQSSLDRIFASVERSISSRQSRSRSTSLSLR</sequence>
<feature type="region of interest" description="Disordered" evidence="2">
    <location>
        <begin position="199"/>
        <end position="220"/>
    </location>
</feature>
<evidence type="ECO:0000256" key="2">
    <source>
        <dbReference type="SAM" id="MobiDB-lite"/>
    </source>
</evidence>
<dbReference type="SUPFAM" id="SSF57716">
    <property type="entry name" value="Glucocorticoid receptor-like (DNA-binding domain)"/>
    <property type="match status" value="1"/>
</dbReference>
<feature type="compositionally biased region" description="Basic residues" evidence="2">
    <location>
        <begin position="294"/>
        <end position="310"/>
    </location>
</feature>
<dbReference type="STRING" id="933852.A0A0C2X8H9"/>
<dbReference type="Proteomes" id="UP000054097">
    <property type="component" value="Unassembled WGS sequence"/>
</dbReference>
<evidence type="ECO:0000313" key="4">
    <source>
        <dbReference type="EMBL" id="KIM25542.1"/>
    </source>
</evidence>
<dbReference type="GO" id="GO:0006355">
    <property type="term" value="P:regulation of DNA-templated transcription"/>
    <property type="evidence" value="ECO:0007669"/>
    <property type="project" value="InterPro"/>
</dbReference>
<dbReference type="CDD" id="cd00202">
    <property type="entry name" value="ZnF_GATA"/>
    <property type="match status" value="1"/>
</dbReference>
<dbReference type="AlphaFoldDB" id="A0A0C2X8H9"/>
<proteinExistence type="predicted"/>
<dbReference type="InterPro" id="IPR000679">
    <property type="entry name" value="Znf_GATA"/>
</dbReference>